<evidence type="ECO:0000313" key="1">
    <source>
        <dbReference type="EMBL" id="GFT80066.1"/>
    </source>
</evidence>
<organism evidence="1 2">
    <name type="scientific">Nephila pilipes</name>
    <name type="common">Giant wood spider</name>
    <name type="synonym">Nephila maculata</name>
    <dbReference type="NCBI Taxonomy" id="299642"/>
    <lineage>
        <taxon>Eukaryota</taxon>
        <taxon>Metazoa</taxon>
        <taxon>Ecdysozoa</taxon>
        <taxon>Arthropoda</taxon>
        <taxon>Chelicerata</taxon>
        <taxon>Arachnida</taxon>
        <taxon>Araneae</taxon>
        <taxon>Araneomorphae</taxon>
        <taxon>Entelegynae</taxon>
        <taxon>Araneoidea</taxon>
        <taxon>Nephilidae</taxon>
        <taxon>Nephila</taxon>
    </lineage>
</organism>
<dbReference type="EMBL" id="BMAW01022874">
    <property type="protein sequence ID" value="GFT80066.1"/>
    <property type="molecule type" value="Genomic_DNA"/>
</dbReference>
<proteinExistence type="predicted"/>
<comment type="caution">
    <text evidence="1">The sequence shown here is derived from an EMBL/GenBank/DDBJ whole genome shotgun (WGS) entry which is preliminary data.</text>
</comment>
<dbReference type="AlphaFoldDB" id="A0A8X6PN71"/>
<name>A0A8X6PN71_NEPPI</name>
<gene>
    <name evidence="1" type="ORF">NPIL_188471</name>
</gene>
<keyword evidence="2" id="KW-1185">Reference proteome</keyword>
<dbReference type="Proteomes" id="UP000887013">
    <property type="component" value="Unassembled WGS sequence"/>
</dbReference>
<evidence type="ECO:0000313" key="2">
    <source>
        <dbReference type="Proteomes" id="UP000887013"/>
    </source>
</evidence>
<protein>
    <submittedName>
        <fullName evidence="1">Uncharacterized protein</fullName>
    </submittedName>
</protein>
<accession>A0A8X6PN71</accession>
<reference evidence="1" key="1">
    <citation type="submission" date="2020-08" db="EMBL/GenBank/DDBJ databases">
        <title>Multicomponent nature underlies the extraordinary mechanical properties of spider dragline silk.</title>
        <authorList>
            <person name="Kono N."/>
            <person name="Nakamura H."/>
            <person name="Mori M."/>
            <person name="Yoshida Y."/>
            <person name="Ohtoshi R."/>
            <person name="Malay A.D."/>
            <person name="Moran D.A.P."/>
            <person name="Tomita M."/>
            <person name="Numata K."/>
            <person name="Arakawa K."/>
        </authorList>
    </citation>
    <scope>NUCLEOTIDE SEQUENCE</scope>
</reference>
<sequence length="73" mass="8433">MALLSLLGTQKIAGKGDGVIPELMSHQWERIHTDPTPRSLALERGTERLNAKWIINFLFYKETSFNRYCIIIE</sequence>